<proteinExistence type="predicted"/>
<accession>A0A815XFI4</accession>
<dbReference type="OrthoDB" id="158357at2759"/>
<dbReference type="GO" id="GO:0000285">
    <property type="term" value="F:1-phosphatidylinositol-3-phosphate 5-kinase activity"/>
    <property type="evidence" value="ECO:0007669"/>
    <property type="project" value="TreeGrafter"/>
</dbReference>
<dbReference type="Proteomes" id="UP000663829">
    <property type="component" value="Unassembled WGS sequence"/>
</dbReference>
<dbReference type="PANTHER" id="PTHR45748:SF7">
    <property type="entry name" value="1-PHOSPHATIDYLINOSITOL 3-PHOSPHATE 5-KINASE-RELATED"/>
    <property type="match status" value="1"/>
</dbReference>
<dbReference type="EMBL" id="CAJOBC010093574">
    <property type="protein sequence ID" value="CAF4418011.1"/>
    <property type="molecule type" value="Genomic_DNA"/>
</dbReference>
<dbReference type="GO" id="GO:0010008">
    <property type="term" value="C:endosome membrane"/>
    <property type="evidence" value="ECO:0007669"/>
    <property type="project" value="TreeGrafter"/>
</dbReference>
<organism evidence="2 4">
    <name type="scientific">Didymodactylos carnosus</name>
    <dbReference type="NCBI Taxonomy" id="1234261"/>
    <lineage>
        <taxon>Eukaryota</taxon>
        <taxon>Metazoa</taxon>
        <taxon>Spiralia</taxon>
        <taxon>Gnathifera</taxon>
        <taxon>Rotifera</taxon>
        <taxon>Eurotatoria</taxon>
        <taxon>Bdelloidea</taxon>
        <taxon>Philodinida</taxon>
        <taxon>Philodinidae</taxon>
        <taxon>Didymodactylos</taxon>
    </lineage>
</organism>
<reference evidence="2" key="1">
    <citation type="submission" date="2021-02" db="EMBL/GenBank/DDBJ databases">
        <authorList>
            <person name="Nowell W R."/>
        </authorList>
    </citation>
    <scope>NUCLEOTIDE SEQUENCE</scope>
</reference>
<dbReference type="SUPFAM" id="SSF56104">
    <property type="entry name" value="SAICAR synthase-like"/>
    <property type="match status" value="1"/>
</dbReference>
<comment type="caution">
    <text evidence="2">The sequence shown here is derived from an EMBL/GenBank/DDBJ whole genome shotgun (WGS) entry which is preliminary data.</text>
</comment>
<feature type="region of interest" description="Disordered" evidence="1">
    <location>
        <begin position="1"/>
        <end position="39"/>
    </location>
</feature>
<dbReference type="EMBL" id="CAJNOQ010027850">
    <property type="protein sequence ID" value="CAF1556785.1"/>
    <property type="molecule type" value="Genomic_DNA"/>
</dbReference>
<name>A0A815XFI4_9BILA</name>
<gene>
    <name evidence="2" type="ORF">GPM918_LOCUS39523</name>
    <name evidence="3" type="ORF">SRO942_LOCUS40406</name>
</gene>
<protein>
    <submittedName>
        <fullName evidence="2">Uncharacterized protein</fullName>
    </submittedName>
</protein>
<dbReference type="PANTHER" id="PTHR45748">
    <property type="entry name" value="1-PHOSPHATIDYLINOSITOL 3-PHOSPHATE 5-KINASE-RELATED"/>
    <property type="match status" value="1"/>
</dbReference>
<evidence type="ECO:0000313" key="3">
    <source>
        <dbReference type="EMBL" id="CAF4418011.1"/>
    </source>
</evidence>
<evidence type="ECO:0000313" key="2">
    <source>
        <dbReference type="EMBL" id="CAF1556785.1"/>
    </source>
</evidence>
<feature type="compositionally biased region" description="Basic and acidic residues" evidence="1">
    <location>
        <begin position="26"/>
        <end position="39"/>
    </location>
</feature>
<dbReference type="InterPro" id="IPR027484">
    <property type="entry name" value="PInositol-4-P-5-kinase_N"/>
</dbReference>
<evidence type="ECO:0000256" key="1">
    <source>
        <dbReference type="SAM" id="MobiDB-lite"/>
    </source>
</evidence>
<dbReference type="Gene3D" id="3.30.800.10">
    <property type="entry name" value="Phosphatidylinositol Phosphate Kinase II Beta"/>
    <property type="match status" value="1"/>
</dbReference>
<evidence type="ECO:0000313" key="4">
    <source>
        <dbReference type="Proteomes" id="UP000663829"/>
    </source>
</evidence>
<keyword evidence="4" id="KW-1185">Reference proteome</keyword>
<dbReference type="AlphaFoldDB" id="A0A815XFI4"/>
<dbReference type="Proteomes" id="UP000681722">
    <property type="component" value="Unassembled WGS sequence"/>
</dbReference>
<sequence>AEPILETQTDKEDSSGLLVSADDENSDSKLIRLESEDESNRRTGVMKFLSNLLPNSDNSDENDHTIKLPFSDDEHLQLSGKYIVNHKELSSIIAHALSMSEYESRLNEIEQGIMSDMTKVSESPITPGSALQEIQNVNEPSVDVPRNKSVRISEKIQSDKQTTDDSSQQHHIELQFFDSTTKFSVKVLFASKFSHLRKTIFNSNDESAFLRSLSRCKKWTPRGGKSKSEFWQTLGKYQHFFYALL</sequence>
<feature type="non-terminal residue" evidence="2">
    <location>
        <position position="1"/>
    </location>
</feature>
<dbReference type="GO" id="GO:0046854">
    <property type="term" value="P:phosphatidylinositol phosphate biosynthetic process"/>
    <property type="evidence" value="ECO:0007669"/>
    <property type="project" value="TreeGrafter"/>
</dbReference>